<dbReference type="PRINTS" id="PR01210">
    <property type="entry name" value="GGTRANSPTASE"/>
</dbReference>
<dbReference type="Gene3D" id="1.10.246.130">
    <property type="match status" value="1"/>
</dbReference>
<keyword evidence="11" id="KW-0317">Glutathione biosynthesis</keyword>
<dbReference type="GO" id="GO:0006751">
    <property type="term" value="P:glutathione catabolic process"/>
    <property type="evidence" value="ECO:0007669"/>
    <property type="project" value="UniProtKB-UniRule"/>
</dbReference>
<evidence type="ECO:0000313" key="14">
    <source>
        <dbReference type="Proteomes" id="UP000095347"/>
    </source>
</evidence>
<sequence>MRRAFTLILTALTWMASPAWAEELPPEAATGHTAKTSVTAQHFIISAANPHAAQAGYNVLKDGGSAVDAMIAAQMVLGLVEPQSSGLGGGAFLVYFDATNDKLTALDGRETAPLAATPDLFLKPDGTPLKFFEAVVGGRSVGTPGTLKLMFDAHERFGKLPWARLLKPAINLADHGFAVSPRLAQLIENDQKRLLTSASARAYFFDQTGAPLKAGTRLKNPLYGETLRQIATHGTDVFYSGDIAQDIVAAVQSAQNPGLLSAQDLAAYRVIERAPVCAPYRSFNVCGMGPPSSGALTVGQILGMLDTFTLPSPSPQSFHLIAEASRLAFADRGLYMADSDFVALPEGLLDPAYLKSRAALIDPDHAASEVQAGTPPWKMSEARAPDNAIEFPSTSHMSIVDGAGNAVSLTTTIENGFGSRVMVRGFLLNNELTDFSFVPELDGKPVANRVEPGKRPRSSMAPSMVFEDNGKLKMVVGSPGGSRIIGYVTQAIIAVLDWNMDVQDALNLPHVVARFNTLDVETTAEDWAQALQELGHSVKVGDLNSGLHAVVRKENAQGKSSWVGGADPRREGIVLGD</sequence>
<comment type="subunit">
    <text evidence="11">This enzyme consists of two polypeptide chains, which are synthesized in precursor form from a single polypeptide.</text>
</comment>
<evidence type="ECO:0000256" key="3">
    <source>
        <dbReference type="ARBA" id="ARBA00009381"/>
    </source>
</evidence>
<keyword evidence="6 11" id="KW-0865">Zymogen</keyword>
<comment type="catalytic activity">
    <reaction evidence="2 11">
        <text>glutathione + H2O = L-cysteinylglycine + L-glutamate</text>
        <dbReference type="Rhea" id="RHEA:28807"/>
        <dbReference type="ChEBI" id="CHEBI:15377"/>
        <dbReference type="ChEBI" id="CHEBI:29985"/>
        <dbReference type="ChEBI" id="CHEBI:57925"/>
        <dbReference type="ChEBI" id="CHEBI:61694"/>
        <dbReference type="EC" id="3.4.19.13"/>
    </reaction>
</comment>
<dbReference type="InterPro" id="IPR043138">
    <property type="entry name" value="GGT_lsub"/>
</dbReference>
<keyword evidence="5 11" id="KW-0378">Hydrolase</keyword>
<dbReference type="Gene3D" id="3.60.20.40">
    <property type="match status" value="1"/>
</dbReference>
<evidence type="ECO:0000256" key="6">
    <source>
        <dbReference type="ARBA" id="ARBA00023145"/>
    </source>
</evidence>
<dbReference type="GO" id="GO:0006750">
    <property type="term" value="P:glutathione biosynthetic process"/>
    <property type="evidence" value="ECO:0007669"/>
    <property type="project" value="UniProtKB-KW"/>
</dbReference>
<feature type="binding site" evidence="10">
    <location>
        <begin position="458"/>
        <end position="459"/>
    </location>
    <ligand>
        <name>L-glutamate</name>
        <dbReference type="ChEBI" id="CHEBI:29985"/>
    </ligand>
</feature>
<feature type="chain" id="PRO_5009184127" description="Glutathione hydrolase proenzyme" evidence="12">
    <location>
        <begin position="22"/>
        <end position="577"/>
    </location>
</feature>
<dbReference type="GO" id="GO:0036374">
    <property type="term" value="F:glutathione hydrolase activity"/>
    <property type="evidence" value="ECO:0007669"/>
    <property type="project" value="UniProtKB-UniRule"/>
</dbReference>
<dbReference type="EMBL" id="MCGG01000021">
    <property type="protein sequence ID" value="OEJ67630.1"/>
    <property type="molecule type" value="Genomic_DNA"/>
</dbReference>
<dbReference type="Pfam" id="PF01019">
    <property type="entry name" value="G_glu_transpept"/>
    <property type="match status" value="1"/>
</dbReference>
<evidence type="ECO:0000256" key="8">
    <source>
        <dbReference type="ARBA" id="ARBA00047417"/>
    </source>
</evidence>
<proteinExistence type="inferred from homology"/>
<dbReference type="InterPro" id="IPR000101">
    <property type="entry name" value="GGT_peptidase"/>
</dbReference>
<evidence type="ECO:0000256" key="12">
    <source>
        <dbReference type="SAM" id="SignalP"/>
    </source>
</evidence>
<keyword evidence="14" id="KW-1185">Reference proteome</keyword>
<feature type="binding site" evidence="10">
    <location>
        <position position="109"/>
    </location>
    <ligand>
        <name>L-glutamate</name>
        <dbReference type="ChEBI" id="CHEBI:29985"/>
    </ligand>
</feature>
<comment type="catalytic activity">
    <reaction evidence="8 11">
        <text>an N-terminal (5-L-glutamyl)-[peptide] + an alpha-amino acid = 5-L-glutamyl amino acid + an N-terminal L-alpha-aminoacyl-[peptide]</text>
        <dbReference type="Rhea" id="RHEA:23904"/>
        <dbReference type="Rhea" id="RHEA-COMP:9780"/>
        <dbReference type="Rhea" id="RHEA-COMP:9795"/>
        <dbReference type="ChEBI" id="CHEBI:77644"/>
        <dbReference type="ChEBI" id="CHEBI:78597"/>
        <dbReference type="ChEBI" id="CHEBI:78599"/>
        <dbReference type="ChEBI" id="CHEBI:78608"/>
        <dbReference type="EC" id="2.3.2.2"/>
    </reaction>
</comment>
<evidence type="ECO:0000256" key="10">
    <source>
        <dbReference type="PIRSR" id="PIRSR600101-2"/>
    </source>
</evidence>
<feature type="active site" description="Nucleophile" evidence="9">
    <location>
        <position position="394"/>
    </location>
</feature>
<evidence type="ECO:0000256" key="1">
    <source>
        <dbReference type="ARBA" id="ARBA00001049"/>
    </source>
</evidence>
<dbReference type="PANTHER" id="PTHR43199:SF1">
    <property type="entry name" value="GLUTATHIONE HYDROLASE PROENZYME"/>
    <property type="match status" value="1"/>
</dbReference>
<dbReference type="SUPFAM" id="SSF56235">
    <property type="entry name" value="N-terminal nucleophile aminohydrolases (Ntn hydrolases)"/>
    <property type="match status" value="1"/>
</dbReference>
<comment type="caution">
    <text evidence="13">The sequence shown here is derived from an EMBL/GenBank/DDBJ whole genome shotgun (WGS) entry which is preliminary data.</text>
</comment>
<organism evidence="13 14">
    <name type="scientific">Magnetovibrio blakemorei</name>
    <dbReference type="NCBI Taxonomy" id="28181"/>
    <lineage>
        <taxon>Bacteria</taxon>
        <taxon>Pseudomonadati</taxon>
        <taxon>Pseudomonadota</taxon>
        <taxon>Alphaproteobacteria</taxon>
        <taxon>Rhodospirillales</taxon>
        <taxon>Magnetovibrionaceae</taxon>
        <taxon>Magnetovibrio</taxon>
    </lineage>
</organism>
<protein>
    <recommendedName>
        <fullName evidence="11">Glutathione hydrolase proenzyme</fullName>
        <ecNumber evidence="11">2.3.2.2</ecNumber>
        <ecNumber evidence="11">3.4.19.13</ecNumber>
    </recommendedName>
    <component>
        <recommendedName>
            <fullName evidence="11">Glutathione hydrolase large chain</fullName>
        </recommendedName>
    </component>
    <component>
        <recommendedName>
            <fullName evidence="11">Glutathione hydrolase small chain</fullName>
        </recommendedName>
    </component>
</protein>
<dbReference type="NCBIfam" id="TIGR00066">
    <property type="entry name" value="g_glut_trans"/>
    <property type="match status" value="1"/>
</dbReference>
<comment type="catalytic activity">
    <reaction evidence="1 11">
        <text>an S-substituted glutathione + H2O = an S-substituted L-cysteinylglycine + L-glutamate</text>
        <dbReference type="Rhea" id="RHEA:59468"/>
        <dbReference type="ChEBI" id="CHEBI:15377"/>
        <dbReference type="ChEBI" id="CHEBI:29985"/>
        <dbReference type="ChEBI" id="CHEBI:90779"/>
        <dbReference type="ChEBI" id="CHEBI:143103"/>
        <dbReference type="EC" id="3.4.19.13"/>
    </reaction>
</comment>
<evidence type="ECO:0000256" key="7">
    <source>
        <dbReference type="ARBA" id="ARBA00023315"/>
    </source>
</evidence>
<dbReference type="InterPro" id="IPR029055">
    <property type="entry name" value="Ntn_hydrolases_N"/>
</dbReference>
<dbReference type="AlphaFoldDB" id="A0A1E5Q8E4"/>
<dbReference type="EC" id="2.3.2.2" evidence="11"/>
<feature type="signal peptide" evidence="12">
    <location>
        <begin position="1"/>
        <end position="21"/>
    </location>
</feature>
<evidence type="ECO:0000256" key="4">
    <source>
        <dbReference type="ARBA" id="ARBA00022679"/>
    </source>
</evidence>
<feature type="binding site" evidence="10">
    <location>
        <position position="481"/>
    </location>
    <ligand>
        <name>L-glutamate</name>
        <dbReference type="ChEBI" id="CHEBI:29985"/>
    </ligand>
</feature>
<dbReference type="InterPro" id="IPR051792">
    <property type="entry name" value="GGT_bact"/>
</dbReference>
<accession>A0A1E5Q8E4</accession>
<dbReference type="RefSeq" id="WP_069957783.1">
    <property type="nucleotide sequence ID" value="NZ_MCGG01000021.1"/>
</dbReference>
<keyword evidence="7 11" id="KW-0012">Acyltransferase</keyword>
<dbReference type="PANTHER" id="PTHR43199">
    <property type="entry name" value="GLUTATHIONE HYDROLASE"/>
    <property type="match status" value="1"/>
</dbReference>
<comment type="pathway">
    <text evidence="11">Sulfur metabolism; glutathione metabolism.</text>
</comment>
<dbReference type="UniPathway" id="UPA00204"/>
<name>A0A1E5Q8E4_9PROT</name>
<dbReference type="PROSITE" id="PS00462">
    <property type="entry name" value="G_GLU_TRANSPEPTIDASE"/>
    <property type="match status" value="1"/>
</dbReference>
<comment type="similarity">
    <text evidence="3 11">Belongs to the gamma-glutamyltransferase family.</text>
</comment>
<feature type="binding site" evidence="10">
    <location>
        <position position="434"/>
    </location>
    <ligand>
        <name>L-glutamate</name>
        <dbReference type="ChEBI" id="CHEBI:29985"/>
    </ligand>
</feature>
<evidence type="ECO:0000256" key="11">
    <source>
        <dbReference type="RuleBase" id="RU368036"/>
    </source>
</evidence>
<evidence type="ECO:0000256" key="5">
    <source>
        <dbReference type="ARBA" id="ARBA00022801"/>
    </source>
</evidence>
<comment type="PTM">
    <text evidence="11">Cleaved by autocatalysis into a large and a small subunit.</text>
</comment>
<keyword evidence="12" id="KW-0732">Signal</keyword>
<dbReference type="InterPro" id="IPR055262">
    <property type="entry name" value="GGT_CS"/>
</dbReference>
<reference evidence="14" key="1">
    <citation type="submission" date="2016-07" db="EMBL/GenBank/DDBJ databases">
        <authorList>
            <person name="Florea S."/>
            <person name="Webb J.S."/>
            <person name="Jaromczyk J."/>
            <person name="Schardl C.L."/>
        </authorList>
    </citation>
    <scope>NUCLEOTIDE SEQUENCE [LARGE SCALE GENOMIC DNA]</scope>
    <source>
        <strain evidence="14">MV-1</strain>
    </source>
</reference>
<evidence type="ECO:0000256" key="2">
    <source>
        <dbReference type="ARBA" id="ARBA00001089"/>
    </source>
</evidence>
<dbReference type="Proteomes" id="UP000095347">
    <property type="component" value="Unassembled WGS sequence"/>
</dbReference>
<evidence type="ECO:0000256" key="9">
    <source>
        <dbReference type="PIRSR" id="PIRSR600101-1"/>
    </source>
</evidence>
<dbReference type="EC" id="3.4.19.13" evidence="11"/>
<dbReference type="STRING" id="28181.BEN30_08630"/>
<gene>
    <name evidence="13" type="ORF">BEN30_08630</name>
</gene>
<keyword evidence="4 11" id="KW-0808">Transferase</keyword>
<evidence type="ECO:0000313" key="13">
    <source>
        <dbReference type="EMBL" id="OEJ67630.1"/>
    </source>
</evidence>
<dbReference type="InterPro" id="IPR043137">
    <property type="entry name" value="GGT_ssub_C"/>
</dbReference>
<dbReference type="GO" id="GO:0103068">
    <property type="term" value="F:leukotriene C4 gamma-glutamyl transferase activity"/>
    <property type="evidence" value="ECO:0007669"/>
    <property type="project" value="UniProtKB-EC"/>
</dbReference>